<reference evidence="1" key="1">
    <citation type="journal article" date="2005" name="Mol. Microbiol.">
        <title>Neisseria gonorrhoeae secretes chromosomal DNA via a novel type IV secretion system.</title>
        <authorList>
            <person name="Hamilton H.L."/>
            <person name="Dominguez N.M."/>
            <person name="Schwartz K.J."/>
            <person name="Hackett K.T."/>
            <person name="Dillard J.P."/>
        </authorList>
    </citation>
    <scope>NUCLEOTIDE SEQUENCE</scope>
    <source>
        <strain evidence="1">MS11</strain>
    </source>
</reference>
<proteinExistence type="predicted"/>
<evidence type="ECO:0000313" key="1">
    <source>
        <dbReference type="EMBL" id="AAW83092.1"/>
    </source>
</evidence>
<name>Q5EP93_NEIGO</name>
<gene>
    <name evidence="1" type="primary">ydeA</name>
</gene>
<dbReference type="EMBL" id="AY803022">
    <property type="protein sequence ID" value="AAW83092.1"/>
    <property type="molecule type" value="Genomic_DNA"/>
</dbReference>
<protein>
    <submittedName>
        <fullName evidence="1">YdeA</fullName>
    </submittedName>
</protein>
<dbReference type="AlphaFoldDB" id="Q5EP93"/>
<accession>Q5EP93</accession>
<organism evidence="1">
    <name type="scientific">Neisseria gonorrhoeae</name>
    <dbReference type="NCBI Taxonomy" id="485"/>
    <lineage>
        <taxon>Bacteria</taxon>
        <taxon>Pseudomonadati</taxon>
        <taxon>Pseudomonadota</taxon>
        <taxon>Betaproteobacteria</taxon>
        <taxon>Neisseriales</taxon>
        <taxon>Neisseriaceae</taxon>
        <taxon>Neisseria</taxon>
    </lineage>
</organism>
<sequence length="55" mass="6448">MPWQDWCSCRLKCCMFHSLSAFTSLNWRTNNGLRYRNLGHGRSRPGSCYCCENLS</sequence>